<sequence length="220" mass="24379">MNEIAPISVQTLPEDKQVIDFAKEIKKGAKPVIPKTPESLMPLGNCYWNANFAAKRNGGTMKTGWIIQLWPNSHLIAIHHAVHFGLDGNLYDVTQSPSPGAKRADVFIEDNSIQINLDKLPLIPCRFYTFDDNPFTKEYISAYKNVSALEKIFSKTLYDAGIRCEQQKAIAMGVQCQGSILSAKDVASITEVQRLMQSAIQNLGIAINNLKNQTTPKTSN</sequence>
<dbReference type="EMBL" id="CP055904">
    <property type="protein sequence ID" value="QMR40329.1"/>
    <property type="molecule type" value="Genomic_DNA"/>
</dbReference>
<organism evidence="1 2">
    <name type="scientific">Klebsiella aerogenes</name>
    <name type="common">Enterobacter aerogenes</name>
    <dbReference type="NCBI Taxonomy" id="548"/>
    <lineage>
        <taxon>Bacteria</taxon>
        <taxon>Pseudomonadati</taxon>
        <taxon>Pseudomonadota</taxon>
        <taxon>Gammaproteobacteria</taxon>
        <taxon>Enterobacterales</taxon>
        <taxon>Enterobacteriaceae</taxon>
        <taxon>Klebsiella/Raoultella group</taxon>
        <taxon>Klebsiella</taxon>
    </lineage>
</organism>
<dbReference type="Proteomes" id="UP000514462">
    <property type="component" value="Chromosome"/>
</dbReference>
<evidence type="ECO:0000313" key="1">
    <source>
        <dbReference type="EMBL" id="QMR40329.1"/>
    </source>
</evidence>
<reference evidence="2" key="1">
    <citation type="submission" date="2020-06" db="EMBL/GenBank/DDBJ databases">
        <title>REHAB project genomes.</title>
        <authorList>
            <person name="Shaw L.P."/>
        </authorList>
    </citation>
    <scope>NUCLEOTIDE SEQUENCE [LARGE SCALE GENOMIC DNA]</scope>
    <source>
        <strain evidence="2">RHBSTW-00938</strain>
    </source>
</reference>
<dbReference type="AlphaFoldDB" id="A0AAP9QXX4"/>
<dbReference type="RefSeq" id="WP_182014397.1">
    <property type="nucleotide sequence ID" value="NZ_CP055904.1"/>
</dbReference>
<accession>A0AAP9QXX4</accession>
<proteinExistence type="predicted"/>
<protein>
    <submittedName>
        <fullName evidence="1">Uncharacterized protein</fullName>
    </submittedName>
</protein>
<name>A0AAP9QXX4_KLEAE</name>
<gene>
    <name evidence="1" type="ORF">HV331_12920</name>
</gene>
<evidence type="ECO:0000313" key="2">
    <source>
        <dbReference type="Proteomes" id="UP000514462"/>
    </source>
</evidence>